<gene>
    <name evidence="1" type="ORF">EW146_g6977</name>
</gene>
<reference evidence="1 2" key="1">
    <citation type="submission" date="2019-02" db="EMBL/GenBank/DDBJ databases">
        <title>Genome sequencing of the rare red list fungi Bondarzewia mesenterica.</title>
        <authorList>
            <person name="Buettner E."/>
            <person name="Kellner H."/>
        </authorList>
    </citation>
    <scope>NUCLEOTIDE SEQUENCE [LARGE SCALE GENOMIC DNA]</scope>
    <source>
        <strain evidence="1 2">DSM 108281</strain>
    </source>
</reference>
<dbReference type="Proteomes" id="UP000310158">
    <property type="component" value="Unassembled WGS sequence"/>
</dbReference>
<dbReference type="EMBL" id="SGPL01000376">
    <property type="protein sequence ID" value="THH13219.1"/>
    <property type="molecule type" value="Genomic_DNA"/>
</dbReference>
<accession>A0A4S4LM81</accession>
<protein>
    <recommendedName>
        <fullName evidence="3">Amidohydrolase-related domain-containing protein</fullName>
    </recommendedName>
</protein>
<evidence type="ECO:0000313" key="2">
    <source>
        <dbReference type="Proteomes" id="UP000310158"/>
    </source>
</evidence>
<comment type="caution">
    <text evidence="1">The sequence shown here is derived from an EMBL/GenBank/DDBJ whole genome shotgun (WGS) entry which is preliminary data.</text>
</comment>
<dbReference type="InterPro" id="IPR032466">
    <property type="entry name" value="Metal_Hydrolase"/>
</dbReference>
<organism evidence="1 2">
    <name type="scientific">Bondarzewia mesenterica</name>
    <dbReference type="NCBI Taxonomy" id="1095465"/>
    <lineage>
        <taxon>Eukaryota</taxon>
        <taxon>Fungi</taxon>
        <taxon>Dikarya</taxon>
        <taxon>Basidiomycota</taxon>
        <taxon>Agaricomycotina</taxon>
        <taxon>Agaricomycetes</taxon>
        <taxon>Russulales</taxon>
        <taxon>Bondarzewiaceae</taxon>
        <taxon>Bondarzewia</taxon>
    </lineage>
</organism>
<dbReference type="InterPro" id="IPR011059">
    <property type="entry name" value="Metal-dep_hydrolase_composite"/>
</dbReference>
<keyword evidence="2" id="KW-1185">Reference proteome</keyword>
<dbReference type="OrthoDB" id="194468at2759"/>
<evidence type="ECO:0008006" key="3">
    <source>
        <dbReference type="Google" id="ProtNLM"/>
    </source>
</evidence>
<name>A0A4S4LM81_9AGAM</name>
<dbReference type="SUPFAM" id="SSF51556">
    <property type="entry name" value="Metallo-dependent hydrolases"/>
    <property type="match status" value="1"/>
</dbReference>
<dbReference type="AlphaFoldDB" id="A0A4S4LM81"/>
<sequence length="990" mass="110980">MLESVVSSVQSPYLSFFSAARIEGRYLAHSTTNALVHLTPWYISTDFPYPRTLEYDVQEGTWLRLDVHPKTGDSIFDMTGDIYCLPANARSSALAASGSPRPSGPARFVYRSDAELGLENIWIREWAGCVQEDLHLKNDQHVPAELRQALDTREEDEDMLVRGVKETMERKKRRLIRAGRLGARRVTNETYNWLSNACFHHSGTKIIATKWYKSGIAAGEGWAFSVPHIDGNGKEFQSVPDPAGDLHTQGDLCHFLQEPHHEKDGNACAFLPRWYEQAPTLTGWQDIGIYVPHLRVASDSSVQQRSRNWYPSRCMSPLTCNRLGERVAPGTPRLVPFTAHIEKRPAETRRSVTDTLKLEMQRTQCIFAFTDLKVNDEGTMATFQAAGVTYVQRVGETQSPAVQKVPVLHPKDAYYSPTFIHGEDNLILHALAYEVRGLSIGRYYSPIVCEFSGRRRKFAFIKTGGDRMTGSAVATAHPGLYVGDITLPSPGSTLESIVVKKNWVIFHPRFNIPYKKNFDLSAGPDEFGDYRHRTLARGRMSTEMITSTEKGGIDSFVAFVEFFHVNFVSTSNFELDELIWIKPGNATKGTIRLSVHGGHDLAWSGNGQRLFWLYGPVLNYIEADKLSRCSTQSPRSDQSFEIPCVQKLVESQELFIDFVTDIQRLKEETVLRKTPDKPRSYEQNHADVLIIANDTILTMETTGRNRRPIRGFVILGFVDVHAHWANPWLAIYPSTSWELQAYLAYGITAVHNPSAQNTLTFNERAFIESGKVVGSRVFHTGTIVYGAGPMDIHQDIVDDAEAYSALARIKAEGGPASFSYKNYELPTRACPLDWDLKYIIDGMTAIEHNLLIPQLFEDILTLFALSGTSATPTHIVNHGGVWDEQLVWATEDIPNDPKLRRFVPHDILQRVTESISRPMNSYALFNTSASIAKMVLRAATSDAAETLGLLPSLGSLMPGKLADFLIYPGIDLLADDSRRTREILYVVRGG</sequence>
<dbReference type="Gene3D" id="2.30.40.10">
    <property type="entry name" value="Urease, subunit C, domain 1"/>
    <property type="match status" value="1"/>
</dbReference>
<evidence type="ECO:0000313" key="1">
    <source>
        <dbReference type="EMBL" id="THH13219.1"/>
    </source>
</evidence>
<dbReference type="GO" id="GO:0016810">
    <property type="term" value="F:hydrolase activity, acting on carbon-nitrogen (but not peptide) bonds"/>
    <property type="evidence" value="ECO:0007669"/>
    <property type="project" value="InterPro"/>
</dbReference>
<proteinExistence type="predicted"/>
<dbReference type="Gene3D" id="3.20.20.140">
    <property type="entry name" value="Metal-dependent hydrolases"/>
    <property type="match status" value="2"/>
</dbReference>